<gene>
    <name evidence="1" type="ORF">EJ995_08450</name>
</gene>
<evidence type="ECO:0000313" key="2">
    <source>
        <dbReference type="Proteomes" id="UP000279600"/>
    </source>
</evidence>
<sequence>MHSTYDRFKAFAQTASLWTGKLAGVQQFQLSQLNFKHLQESEESLELPRIPMGTVLGKRAEYFFKFCIEQSANYELLAANTQIFKNKTTIGELDYIIREEATQQVLHVELVYKFYIVEDGHQRTSKFLSADQNLHLSRYIGPNRRDSFIKKFDHLQSRQLPLLYKPETATFLEEQQIDVGAVQQQVCFLAHVFIPRQNWQDDSKYINKRCIVGYYMDELAFAKAETSNTYYLPEKHAWKMQPHELESSYTHAQSLPIAIDSLQRGFAPLIWMQLADGTFERFFIVASR</sequence>
<name>A0A3S9MYD2_9FLAO</name>
<reference evidence="1 2" key="1">
    <citation type="submission" date="2018-12" db="EMBL/GenBank/DDBJ databases">
        <title>Complete genome of Nonlabens sp. MJ115.</title>
        <authorList>
            <person name="Choi H.S."/>
            <person name="Jung J."/>
        </authorList>
    </citation>
    <scope>NUCLEOTIDE SEQUENCE [LARGE SCALE GENOMIC DNA]</scope>
    <source>
        <strain evidence="1 2">MJ115</strain>
    </source>
</reference>
<organism evidence="1 2">
    <name type="scientific">Nonlabens ponticola</name>
    <dbReference type="NCBI Taxonomy" id="2496866"/>
    <lineage>
        <taxon>Bacteria</taxon>
        <taxon>Pseudomonadati</taxon>
        <taxon>Bacteroidota</taxon>
        <taxon>Flavobacteriia</taxon>
        <taxon>Flavobacteriales</taxon>
        <taxon>Flavobacteriaceae</taxon>
        <taxon>Nonlabens</taxon>
    </lineage>
</organism>
<dbReference type="Pfam" id="PF08907">
    <property type="entry name" value="DUF1853"/>
    <property type="match status" value="1"/>
</dbReference>
<dbReference type="KEGG" id="noj:EJ995_08450"/>
<accession>A0A3S9MYD2</accession>
<dbReference type="EMBL" id="CP034549">
    <property type="protein sequence ID" value="AZQ44265.1"/>
    <property type="molecule type" value="Genomic_DNA"/>
</dbReference>
<keyword evidence="2" id="KW-1185">Reference proteome</keyword>
<dbReference type="InterPro" id="IPR015003">
    <property type="entry name" value="DUF1853"/>
</dbReference>
<dbReference type="RefSeq" id="WP_126447535.1">
    <property type="nucleotide sequence ID" value="NZ_CP034549.1"/>
</dbReference>
<evidence type="ECO:0000313" key="1">
    <source>
        <dbReference type="EMBL" id="AZQ44265.1"/>
    </source>
</evidence>
<dbReference type="OrthoDB" id="1466769at2"/>
<dbReference type="Proteomes" id="UP000279600">
    <property type="component" value="Chromosome"/>
</dbReference>
<protein>
    <submittedName>
        <fullName evidence="1">DUF1853 family protein</fullName>
    </submittedName>
</protein>
<dbReference type="AlphaFoldDB" id="A0A3S9MYD2"/>
<proteinExistence type="predicted"/>